<dbReference type="EMBL" id="FQVU01000004">
    <property type="protein sequence ID" value="SHH02653.1"/>
    <property type="molecule type" value="Genomic_DNA"/>
</dbReference>
<dbReference type="OrthoDB" id="5178111at2"/>
<gene>
    <name evidence="3" type="ORF">SAMN05443575_3126</name>
</gene>
<dbReference type="Pfam" id="PF26035">
    <property type="entry name" value="DUF8010"/>
    <property type="match status" value="1"/>
</dbReference>
<reference evidence="4" key="1">
    <citation type="submission" date="2016-11" db="EMBL/GenBank/DDBJ databases">
        <authorList>
            <person name="Varghese N."/>
            <person name="Submissions S."/>
        </authorList>
    </citation>
    <scope>NUCLEOTIDE SEQUENCE [LARGE SCALE GENOMIC DNA]</scope>
    <source>
        <strain evidence="4">DSM 45627</strain>
    </source>
</reference>
<name>A0A1M5PN55_9ACTN</name>
<feature type="domain" description="DUF8185" evidence="2">
    <location>
        <begin position="95"/>
        <end position="205"/>
    </location>
</feature>
<dbReference type="Proteomes" id="UP000186132">
    <property type="component" value="Unassembled WGS sequence"/>
</dbReference>
<dbReference type="RefSeq" id="WP_084181210.1">
    <property type="nucleotide sequence ID" value="NZ_FQVU01000004.1"/>
</dbReference>
<dbReference type="AlphaFoldDB" id="A0A1M5PN55"/>
<dbReference type="InterPro" id="IPR058323">
    <property type="entry name" value="DUF8010"/>
</dbReference>
<dbReference type="STRING" id="1206085.SAMN05443575_3126"/>
<dbReference type="Pfam" id="PF26572">
    <property type="entry name" value="DUF8185"/>
    <property type="match status" value="1"/>
</dbReference>
<dbReference type="InterPro" id="IPR058498">
    <property type="entry name" value="DUF8185"/>
</dbReference>
<evidence type="ECO:0000259" key="2">
    <source>
        <dbReference type="Pfam" id="PF26572"/>
    </source>
</evidence>
<accession>A0A1M5PN55</accession>
<evidence type="ECO:0000313" key="3">
    <source>
        <dbReference type="EMBL" id="SHH02653.1"/>
    </source>
</evidence>
<evidence type="ECO:0000259" key="1">
    <source>
        <dbReference type="Pfam" id="PF26035"/>
    </source>
</evidence>
<keyword evidence="4" id="KW-1185">Reference proteome</keyword>
<sequence>MLSADDRPALADIAPALRRAVSLDPRSLVRLRLGDERAVALVRLPFDVLVARTVPARRRDPIDVTVGVGAVLAWLDDETGTPPAPCDEQWHSARPPDHGWRRIETVPDHDLRPLVQGGARTLREAAEREGVPGAQPRAEVADALLDSVVLTVSDGERSAEVTLRALSALVRMAFLPRGGRVHVDVAGRWVRVVAEYGTVFLERGSPLALA</sequence>
<evidence type="ECO:0000313" key="4">
    <source>
        <dbReference type="Proteomes" id="UP000186132"/>
    </source>
</evidence>
<feature type="domain" description="DUF8010" evidence="1">
    <location>
        <begin position="2"/>
        <end position="90"/>
    </location>
</feature>
<protein>
    <submittedName>
        <fullName evidence="3">Uncharacterized protein</fullName>
    </submittedName>
</protein>
<organism evidence="3 4">
    <name type="scientific">Jatrophihabitans endophyticus</name>
    <dbReference type="NCBI Taxonomy" id="1206085"/>
    <lineage>
        <taxon>Bacteria</taxon>
        <taxon>Bacillati</taxon>
        <taxon>Actinomycetota</taxon>
        <taxon>Actinomycetes</taxon>
        <taxon>Jatrophihabitantales</taxon>
        <taxon>Jatrophihabitantaceae</taxon>
        <taxon>Jatrophihabitans</taxon>
    </lineage>
</organism>
<proteinExistence type="predicted"/>